<dbReference type="AlphaFoldDB" id="A0A8H7YJD8"/>
<organism evidence="1 2">
    <name type="scientific">Ajellomyces capsulatus</name>
    <name type="common">Darling's disease fungus</name>
    <name type="synonym">Histoplasma capsulatum</name>
    <dbReference type="NCBI Taxonomy" id="5037"/>
    <lineage>
        <taxon>Eukaryota</taxon>
        <taxon>Fungi</taxon>
        <taxon>Dikarya</taxon>
        <taxon>Ascomycota</taxon>
        <taxon>Pezizomycotina</taxon>
        <taxon>Eurotiomycetes</taxon>
        <taxon>Eurotiomycetidae</taxon>
        <taxon>Onygenales</taxon>
        <taxon>Ajellomycetaceae</taxon>
        <taxon>Histoplasma</taxon>
    </lineage>
</organism>
<gene>
    <name evidence="1" type="ORF">I7I52_07604</name>
</gene>
<evidence type="ECO:0000313" key="1">
    <source>
        <dbReference type="EMBL" id="KAG5290548.1"/>
    </source>
</evidence>
<dbReference type="EMBL" id="JAEVHI010000005">
    <property type="protein sequence ID" value="KAG5290548.1"/>
    <property type="molecule type" value="Genomic_DNA"/>
</dbReference>
<evidence type="ECO:0000313" key="2">
    <source>
        <dbReference type="Proteomes" id="UP000670092"/>
    </source>
</evidence>
<sequence length="112" mass="12472">MAGLDQPNPFHRYLTMTRSALSVGIGNVCASQLLHMSLKYTVYVSTSAQNVTGHIQVLAIGADRLRLLSFNPTEPSISPMYCFHSREGDNRRWRQYLSALFLSPCPSSSEHA</sequence>
<accession>A0A8H7YJD8</accession>
<proteinExistence type="predicted"/>
<name>A0A8H7YJD8_AJECA</name>
<protein>
    <submittedName>
        <fullName evidence="1">Uncharacterized protein</fullName>
    </submittedName>
</protein>
<comment type="caution">
    <text evidence="1">The sequence shown here is derived from an EMBL/GenBank/DDBJ whole genome shotgun (WGS) entry which is preliminary data.</text>
</comment>
<dbReference type="Proteomes" id="UP000670092">
    <property type="component" value="Unassembled WGS sequence"/>
</dbReference>
<reference evidence="1 2" key="1">
    <citation type="submission" date="2021-01" db="EMBL/GenBank/DDBJ databases">
        <title>Chromosome-level genome assembly of a human fungal pathogen reveals clustering of transcriptionally co-regulated genes.</title>
        <authorList>
            <person name="Voorhies M."/>
            <person name="Cohen S."/>
            <person name="Shea T.P."/>
            <person name="Petrus S."/>
            <person name="Munoz J.F."/>
            <person name="Poplawski S."/>
            <person name="Goldman W.E."/>
            <person name="Michael T."/>
            <person name="Cuomo C.A."/>
            <person name="Sil A."/>
            <person name="Beyhan S."/>
        </authorList>
    </citation>
    <scope>NUCLEOTIDE SEQUENCE [LARGE SCALE GENOMIC DNA]</scope>
    <source>
        <strain evidence="1 2">G184AR</strain>
    </source>
</reference>
<dbReference type="VEuPathDB" id="FungiDB:I7I52_07604"/>